<dbReference type="EMBL" id="CP037452">
    <property type="protein sequence ID" value="QDV49573.1"/>
    <property type="molecule type" value="Genomic_DNA"/>
</dbReference>
<dbReference type="GO" id="GO:0004519">
    <property type="term" value="F:endonuclease activity"/>
    <property type="evidence" value="ECO:0007669"/>
    <property type="project" value="UniProtKB-KW"/>
</dbReference>
<keyword evidence="4" id="KW-0269">Exonuclease</keyword>
<feature type="domain" description="Endonuclease/exonuclease/phosphatase" evidence="3">
    <location>
        <begin position="28"/>
        <end position="258"/>
    </location>
</feature>
<feature type="coiled-coil region" evidence="1">
    <location>
        <begin position="297"/>
        <end position="324"/>
    </location>
</feature>
<dbReference type="SUPFAM" id="SSF56219">
    <property type="entry name" value="DNase I-like"/>
    <property type="match status" value="1"/>
</dbReference>
<gene>
    <name evidence="4" type="ORF">Enr17x_15930</name>
</gene>
<dbReference type="AlphaFoldDB" id="A0A518I8Y0"/>
<keyword evidence="4" id="KW-0540">Nuclease</keyword>
<evidence type="ECO:0000313" key="5">
    <source>
        <dbReference type="Proteomes" id="UP000318313"/>
    </source>
</evidence>
<sequence length="324" mass="36470" precursor="true">MQLSRMLLIFGCLLFVSTAHSEEIRVLAWNVESGGNDSDVIAQQLADFDGYDLIGLSEVRKKNAIKYVVGAAAGENAFFKYKRGKTGGADRLLLIWNSHKFEKTAELEMHDLKMENGRAPLAVRLKSKADGKQFWFMVNHLYRGNSGDNYGKRKRQAIGLRKWMKEQNVPTIVVGDFNFDYDIPNGPGNPAFKEMVKGNSVKWVRPRTLIKTNANTNYNSVLDFVFVNGKANAWNPKSTIIVREGDFDEPKSPTLSDHRPVDAVFDTGTSSPLEAIVETLPRSRLTDSVPSSESSAQTEILQRIRRLKKELQELEQLVESMGRN</sequence>
<proteinExistence type="predicted"/>
<evidence type="ECO:0000313" key="4">
    <source>
        <dbReference type="EMBL" id="QDV49573.1"/>
    </source>
</evidence>
<evidence type="ECO:0000256" key="1">
    <source>
        <dbReference type="SAM" id="Coils"/>
    </source>
</evidence>
<dbReference type="KEGG" id="gfm:Enr17x_15930"/>
<dbReference type="InterPro" id="IPR036691">
    <property type="entry name" value="Endo/exonu/phosph_ase_sf"/>
</dbReference>
<dbReference type="GO" id="GO:0004527">
    <property type="term" value="F:exonuclease activity"/>
    <property type="evidence" value="ECO:0007669"/>
    <property type="project" value="UniProtKB-KW"/>
</dbReference>
<dbReference type="Proteomes" id="UP000318313">
    <property type="component" value="Chromosome"/>
</dbReference>
<keyword evidence="5" id="KW-1185">Reference proteome</keyword>
<reference evidence="4 5" key="1">
    <citation type="submission" date="2019-03" db="EMBL/GenBank/DDBJ databases">
        <title>Deep-cultivation of Planctomycetes and their phenomic and genomic characterization uncovers novel biology.</title>
        <authorList>
            <person name="Wiegand S."/>
            <person name="Jogler M."/>
            <person name="Boedeker C."/>
            <person name="Pinto D."/>
            <person name="Vollmers J."/>
            <person name="Rivas-Marin E."/>
            <person name="Kohn T."/>
            <person name="Peeters S.H."/>
            <person name="Heuer A."/>
            <person name="Rast P."/>
            <person name="Oberbeckmann S."/>
            <person name="Bunk B."/>
            <person name="Jeske O."/>
            <person name="Meyerdierks A."/>
            <person name="Storesund J.E."/>
            <person name="Kallscheuer N."/>
            <person name="Luecker S."/>
            <person name="Lage O.M."/>
            <person name="Pohl T."/>
            <person name="Merkel B.J."/>
            <person name="Hornburger P."/>
            <person name="Mueller R.-W."/>
            <person name="Bruemmer F."/>
            <person name="Labrenz M."/>
            <person name="Spormann A.M."/>
            <person name="Op den Camp H."/>
            <person name="Overmann J."/>
            <person name="Amann R."/>
            <person name="Jetten M.S.M."/>
            <person name="Mascher T."/>
            <person name="Medema M.H."/>
            <person name="Devos D.P."/>
            <person name="Kaster A.-K."/>
            <person name="Ovreas L."/>
            <person name="Rohde M."/>
            <person name="Galperin M.Y."/>
            <person name="Jogler C."/>
        </authorList>
    </citation>
    <scope>NUCLEOTIDE SEQUENCE [LARGE SCALE GENOMIC DNA]</scope>
    <source>
        <strain evidence="4 5">Enr17</strain>
    </source>
</reference>
<feature type="chain" id="PRO_5021964684" evidence="2">
    <location>
        <begin position="22"/>
        <end position="324"/>
    </location>
</feature>
<feature type="signal peptide" evidence="2">
    <location>
        <begin position="1"/>
        <end position="21"/>
    </location>
</feature>
<keyword evidence="4" id="KW-0378">Hydrolase</keyword>
<name>A0A518I8Y0_9PLAN</name>
<accession>A0A518I8Y0</accession>
<keyword evidence="2" id="KW-0732">Signal</keyword>
<dbReference type="Gene3D" id="3.60.10.10">
    <property type="entry name" value="Endonuclease/exonuclease/phosphatase"/>
    <property type="match status" value="1"/>
</dbReference>
<evidence type="ECO:0000259" key="3">
    <source>
        <dbReference type="Pfam" id="PF03372"/>
    </source>
</evidence>
<dbReference type="InterPro" id="IPR005135">
    <property type="entry name" value="Endo/exonuclease/phosphatase"/>
</dbReference>
<dbReference type="Pfam" id="PF03372">
    <property type="entry name" value="Exo_endo_phos"/>
    <property type="match status" value="1"/>
</dbReference>
<evidence type="ECO:0000256" key="2">
    <source>
        <dbReference type="SAM" id="SignalP"/>
    </source>
</evidence>
<keyword evidence="4" id="KW-0255">Endonuclease</keyword>
<protein>
    <submittedName>
        <fullName evidence="4">Endonuclease/Exonuclease/phosphatase family protein</fullName>
    </submittedName>
</protein>
<organism evidence="4 5">
    <name type="scientific">Gimesia fumaroli</name>
    <dbReference type="NCBI Taxonomy" id="2527976"/>
    <lineage>
        <taxon>Bacteria</taxon>
        <taxon>Pseudomonadati</taxon>
        <taxon>Planctomycetota</taxon>
        <taxon>Planctomycetia</taxon>
        <taxon>Planctomycetales</taxon>
        <taxon>Planctomycetaceae</taxon>
        <taxon>Gimesia</taxon>
    </lineage>
</organism>
<keyword evidence="1" id="KW-0175">Coiled coil</keyword>